<evidence type="ECO:0000313" key="2">
    <source>
        <dbReference type="Proteomes" id="UP000325003"/>
    </source>
</evidence>
<accession>A0A5B1LHW3</accession>
<dbReference type="Gene3D" id="3.30.870.10">
    <property type="entry name" value="Endonuclease Chain A"/>
    <property type="match status" value="1"/>
</dbReference>
<dbReference type="EMBL" id="VUJV01000003">
    <property type="protein sequence ID" value="KAA1419207.1"/>
    <property type="molecule type" value="Genomic_DNA"/>
</dbReference>
<comment type="caution">
    <text evidence="1">The sequence shown here is derived from an EMBL/GenBank/DDBJ whole genome shotgun (WGS) entry which is preliminary data.</text>
</comment>
<dbReference type="AlphaFoldDB" id="A0A5B1LHW3"/>
<name>A0A5B1LHW3_9ACTN</name>
<proteinExistence type="predicted"/>
<evidence type="ECO:0000313" key="1">
    <source>
        <dbReference type="EMBL" id="KAA1419207.1"/>
    </source>
</evidence>
<sequence length="601" mass="65507">MLKPDERHLFVDALRPPTGWRLDAAVATTYTLDINSLLLAPLSMAAYDHADGGIDGAAPHELLEAIRRYAERTTVFCQAGGIVVPGTYRKLTVFAEESVIEVAPPPGRVFHPKLWLLRFTNVAGDYLHRFSCLSRNLTGDRSWDTVLTTDEAAQAMNGMSAQPLARFFEDLLASTVRPMAASREALLRDMAETVRDRVFEVPPPFTAGELFPIGTSEGRDWPVPEAADRSVVISPFLDAGTVKRLPRQTAIVSRAETFDRLGARALSGHDLHVLQPHADAPPDDVGDAVDESGDRAGEVKSGLHAKVLAWDIGTTGHLLTGSANATSAAFDGNIEFGVLLHGPASRCGVAAIMKDSDNEIGLPRILQPHVPSDDPVPDLTYDLERQIEQLHAALAERNPTFVVNEGTDGYVVAFRIDAGPLLGETSIRPVTLKEGYDRRLGTNNTWTGLGHSDLTEFVAVRTSLSLDGVEVERTSALRAVLVGAPDDRARRVLRELLSRVEDILRYLALLLRDPGIDDIADALLDATNDEPGDPDGSARPAWLDDLVMVEPLVRAFARNDGSLDRVRHLLDDLRDDEGALPDLGPDFERLWQVVSNAQEAR</sequence>
<protein>
    <recommendedName>
        <fullName evidence="3">PLD phosphodiesterase domain-containing protein</fullName>
    </recommendedName>
</protein>
<reference evidence="1 2" key="1">
    <citation type="submission" date="2019-09" db="EMBL/GenBank/DDBJ databases">
        <title>Nocardioides panacisoli sp. nov., isolated from the soil of a ginseng field.</title>
        <authorList>
            <person name="Cho C."/>
        </authorList>
    </citation>
    <scope>NUCLEOTIDE SEQUENCE [LARGE SCALE GENOMIC DNA]</scope>
    <source>
        <strain evidence="1 2">BN130099</strain>
    </source>
</reference>
<organism evidence="1 2">
    <name type="scientific">Nocardioides humilatus</name>
    <dbReference type="NCBI Taxonomy" id="2607660"/>
    <lineage>
        <taxon>Bacteria</taxon>
        <taxon>Bacillati</taxon>
        <taxon>Actinomycetota</taxon>
        <taxon>Actinomycetes</taxon>
        <taxon>Propionibacteriales</taxon>
        <taxon>Nocardioidaceae</taxon>
        <taxon>Nocardioides</taxon>
    </lineage>
</organism>
<dbReference type="RefSeq" id="WP_149728542.1">
    <property type="nucleotide sequence ID" value="NZ_VUJV01000003.1"/>
</dbReference>
<evidence type="ECO:0008006" key="3">
    <source>
        <dbReference type="Google" id="ProtNLM"/>
    </source>
</evidence>
<dbReference type="CDD" id="cd09176">
    <property type="entry name" value="PLDc_unchar6"/>
    <property type="match status" value="1"/>
</dbReference>
<reference evidence="1 2" key="2">
    <citation type="submission" date="2019-09" db="EMBL/GenBank/DDBJ databases">
        <authorList>
            <person name="Jin C."/>
        </authorList>
    </citation>
    <scope>NUCLEOTIDE SEQUENCE [LARGE SCALE GENOMIC DNA]</scope>
    <source>
        <strain evidence="1 2">BN130099</strain>
    </source>
</reference>
<dbReference type="InterPro" id="IPR059166">
    <property type="entry name" value="PLD-like_cat"/>
</dbReference>
<keyword evidence="2" id="KW-1185">Reference proteome</keyword>
<dbReference type="Proteomes" id="UP000325003">
    <property type="component" value="Unassembled WGS sequence"/>
</dbReference>
<gene>
    <name evidence="1" type="ORF">F0U44_12205</name>
</gene>